<dbReference type="Gene3D" id="3.40.50.150">
    <property type="entry name" value="Vaccinia Virus protein VP39"/>
    <property type="match status" value="1"/>
</dbReference>
<evidence type="ECO:0000313" key="3">
    <source>
        <dbReference type="EMBL" id="GAA1576242.1"/>
    </source>
</evidence>
<gene>
    <name evidence="3" type="ORF">GCM10009789_32070</name>
</gene>
<feature type="domain" description="Methyltransferase" evidence="1">
    <location>
        <begin position="187"/>
        <end position="348"/>
    </location>
</feature>
<dbReference type="InterPro" id="IPR025714">
    <property type="entry name" value="Methyltranfer_dom"/>
</dbReference>
<keyword evidence="3" id="KW-0808">Transferase</keyword>
<evidence type="ECO:0000259" key="1">
    <source>
        <dbReference type="Pfam" id="PF13847"/>
    </source>
</evidence>
<dbReference type="SUPFAM" id="SSF53335">
    <property type="entry name" value="S-adenosyl-L-methionine-dependent methyltransferases"/>
    <property type="match status" value="1"/>
</dbReference>
<name>A0ABN2DI74_9ACTN</name>
<evidence type="ECO:0000313" key="4">
    <source>
        <dbReference type="Proteomes" id="UP001500393"/>
    </source>
</evidence>
<dbReference type="CDD" id="cd02440">
    <property type="entry name" value="AdoMet_MTases"/>
    <property type="match status" value="1"/>
</dbReference>
<proteinExistence type="predicted"/>
<protein>
    <submittedName>
        <fullName evidence="3">Class I SAM-dependent methyltransferase</fullName>
    </submittedName>
</protein>
<organism evidence="3 4">
    <name type="scientific">Kribbella sancticallisti</name>
    <dbReference type="NCBI Taxonomy" id="460087"/>
    <lineage>
        <taxon>Bacteria</taxon>
        <taxon>Bacillati</taxon>
        <taxon>Actinomycetota</taxon>
        <taxon>Actinomycetes</taxon>
        <taxon>Propionibacteriales</taxon>
        <taxon>Kribbellaceae</taxon>
        <taxon>Kribbella</taxon>
    </lineage>
</organism>
<accession>A0ABN2DI74</accession>
<dbReference type="Pfam" id="PF13847">
    <property type="entry name" value="Methyltransf_31"/>
    <property type="match status" value="1"/>
</dbReference>
<comment type="caution">
    <text evidence="3">The sequence shown here is derived from an EMBL/GenBank/DDBJ whole genome shotgun (WGS) entry which is preliminary data.</text>
</comment>
<dbReference type="PANTHER" id="PTHR45128:SF1">
    <property type="entry name" value="S-ADENOSYLMETHIONINE-DEPENDENT METHYLTRANSFERASE RV2258C"/>
    <property type="match status" value="1"/>
</dbReference>
<dbReference type="PANTHER" id="PTHR45128">
    <property type="entry name" value="METHYLTRANSFERASE TYPE 11"/>
    <property type="match status" value="1"/>
</dbReference>
<dbReference type="Pfam" id="PF21320">
    <property type="entry name" value="WHD_Rv2258c"/>
    <property type="match status" value="1"/>
</dbReference>
<reference evidence="3 4" key="1">
    <citation type="journal article" date="2019" name="Int. J. Syst. Evol. Microbiol.">
        <title>The Global Catalogue of Microorganisms (GCM) 10K type strain sequencing project: providing services to taxonomists for standard genome sequencing and annotation.</title>
        <authorList>
            <consortium name="The Broad Institute Genomics Platform"/>
            <consortium name="The Broad Institute Genome Sequencing Center for Infectious Disease"/>
            <person name="Wu L."/>
            <person name="Ma J."/>
        </authorList>
    </citation>
    <scope>NUCLEOTIDE SEQUENCE [LARGE SCALE GENOMIC DNA]</scope>
    <source>
        <strain evidence="3 4">JCM 14969</strain>
    </source>
</reference>
<feature type="domain" description="S-adenosylmethionine-dependent methyltransferase Rv2258c-like winged HTH" evidence="2">
    <location>
        <begin position="39"/>
        <end position="113"/>
    </location>
</feature>
<sequence>MLGDDRPEELTMTDTVTPAFDQARADAFGEQMSGVLNNATLALLVSIGHQVELYETLAKLPAATSHEIAGAANLQERYVREWLGAMTTARVVEYNAADRTYRLPAEHAASLTRAAGPGNLAGAMQFIALLAGVESHLVECFRNGGGVPYSEYTEFHRLMAEDSGAVFDAALIDGILPLVPGLPERLRSGIEVADVGCGSGHAVNLIAQAYPQSHCVGYDFSDEGIAAAREEASRLGLRNAEFAVRDVSELGEQERFDLITAFDSIHDQAHPAQVLAGVSAALRPGGVFLMVDIQASSNLEDNLDNPFATFLYGISTMHCLTVSLSLDGDGLGTVWGQQKAEQMLADAGFTSVEVTHVDEDVFNAYYIATKA</sequence>
<keyword evidence="4" id="KW-1185">Reference proteome</keyword>
<dbReference type="InterPro" id="IPR029063">
    <property type="entry name" value="SAM-dependent_MTases_sf"/>
</dbReference>
<evidence type="ECO:0000259" key="2">
    <source>
        <dbReference type="Pfam" id="PF21320"/>
    </source>
</evidence>
<dbReference type="GO" id="GO:0008168">
    <property type="term" value="F:methyltransferase activity"/>
    <property type="evidence" value="ECO:0007669"/>
    <property type="project" value="UniProtKB-KW"/>
</dbReference>
<keyword evidence="3" id="KW-0489">Methyltransferase</keyword>
<dbReference type="InterPro" id="IPR053173">
    <property type="entry name" value="SAM-binding_MTase"/>
</dbReference>
<dbReference type="InterPro" id="IPR048711">
    <property type="entry name" value="WHD_Rv2258c"/>
</dbReference>
<dbReference type="GO" id="GO:0032259">
    <property type="term" value="P:methylation"/>
    <property type="evidence" value="ECO:0007669"/>
    <property type="project" value="UniProtKB-KW"/>
</dbReference>
<dbReference type="Proteomes" id="UP001500393">
    <property type="component" value="Unassembled WGS sequence"/>
</dbReference>
<dbReference type="EMBL" id="BAAAOS010000019">
    <property type="protein sequence ID" value="GAA1576242.1"/>
    <property type="molecule type" value="Genomic_DNA"/>
</dbReference>